<dbReference type="Proteomes" id="UP001499910">
    <property type="component" value="Unassembled WGS sequence"/>
</dbReference>
<dbReference type="InterPro" id="IPR056911">
    <property type="entry name" value="Phage_Znf_bind_put"/>
</dbReference>
<evidence type="ECO:0000259" key="1">
    <source>
        <dbReference type="Pfam" id="PF24623"/>
    </source>
</evidence>
<evidence type="ECO:0000313" key="2">
    <source>
        <dbReference type="EMBL" id="GAA5073675.1"/>
    </source>
</evidence>
<evidence type="ECO:0000313" key="3">
    <source>
        <dbReference type="Proteomes" id="UP001499910"/>
    </source>
</evidence>
<dbReference type="RefSeq" id="WP_259550501.1">
    <property type="nucleotide sequence ID" value="NZ_BAABHW010000002.1"/>
</dbReference>
<sequence length="82" mass="8962">MPDFTAHAHPVLAVPCPDCRAAAGAWCKRPSGHRAADFHQSRKVAADAAFIAKHGERATIHRTENGWMIGIAEASQQMEMRL</sequence>
<feature type="domain" description="DNA-binding phage zinc finger" evidence="1">
    <location>
        <begin position="6"/>
        <end position="54"/>
    </location>
</feature>
<gene>
    <name evidence="2" type="ORF">GCM10023209_19840</name>
</gene>
<dbReference type="Pfam" id="PF24623">
    <property type="entry name" value="Phage_zn_bind_8"/>
    <property type="match status" value="1"/>
</dbReference>
<protein>
    <recommendedName>
        <fullName evidence="1">DNA-binding phage zinc finger domain-containing protein</fullName>
    </recommendedName>
</protein>
<comment type="caution">
    <text evidence="2">The sequence shown here is derived from an EMBL/GenBank/DDBJ whole genome shotgun (WGS) entry which is preliminary data.</text>
</comment>
<reference evidence="3" key="1">
    <citation type="journal article" date="2019" name="Int. J. Syst. Evol. Microbiol.">
        <title>The Global Catalogue of Microorganisms (GCM) 10K type strain sequencing project: providing services to taxonomists for standard genome sequencing and annotation.</title>
        <authorList>
            <consortium name="The Broad Institute Genomics Platform"/>
            <consortium name="The Broad Institute Genome Sequencing Center for Infectious Disease"/>
            <person name="Wu L."/>
            <person name="Ma J."/>
        </authorList>
    </citation>
    <scope>NUCLEOTIDE SEQUENCE [LARGE SCALE GENOMIC DNA]</scope>
    <source>
        <strain evidence="3">JCM 18015</strain>
    </source>
</reference>
<dbReference type="EMBL" id="BAABHW010000002">
    <property type="protein sequence ID" value="GAA5073675.1"/>
    <property type="molecule type" value="Genomic_DNA"/>
</dbReference>
<proteinExistence type="predicted"/>
<accession>A0ABP9LCW1</accession>
<keyword evidence="3" id="KW-1185">Reference proteome</keyword>
<organism evidence="2 3">
    <name type="scientific">[Roseibacterium] beibuensis</name>
    <dbReference type="NCBI Taxonomy" id="1193142"/>
    <lineage>
        <taxon>Bacteria</taxon>
        <taxon>Pseudomonadati</taxon>
        <taxon>Pseudomonadota</taxon>
        <taxon>Alphaproteobacteria</taxon>
        <taxon>Rhodobacterales</taxon>
        <taxon>Roseobacteraceae</taxon>
        <taxon>Roseicyclus</taxon>
    </lineage>
</organism>
<name>A0ABP9LCW1_9RHOB</name>